<organism evidence="1 2">
    <name type="scientific">Paenalcaligenes hermetiae</name>
    <dbReference type="NCBI Taxonomy" id="1157987"/>
    <lineage>
        <taxon>Bacteria</taxon>
        <taxon>Pseudomonadati</taxon>
        <taxon>Pseudomonadota</taxon>
        <taxon>Betaproteobacteria</taxon>
        <taxon>Burkholderiales</taxon>
        <taxon>Alcaligenaceae</taxon>
        <taxon>Paenalcaligenes</taxon>
    </lineage>
</organism>
<dbReference type="PANTHER" id="PTHR36154:SF1">
    <property type="entry name" value="DNA-BINDING TRANSCRIPTIONAL ACTIVATOR ALPA"/>
    <property type="match status" value="1"/>
</dbReference>
<evidence type="ECO:0000313" key="2">
    <source>
        <dbReference type="Proteomes" id="UP001500227"/>
    </source>
</evidence>
<accession>A0ABP9LUB5</accession>
<dbReference type="EMBL" id="BAABKD010000001">
    <property type="protein sequence ID" value="GAA5083896.1"/>
    <property type="molecule type" value="Genomic_DNA"/>
</dbReference>
<keyword evidence="2" id="KW-1185">Reference proteome</keyword>
<sequence>MTCNFTSPIVSETRSVTIPSFKPQTTDFEAHRILRIKDVCYLLGCSKSMLYLYLSPKSKYYKPDFPKQLKLADRAKGWKASDVYAYINQLQMKEVGHE</sequence>
<evidence type="ECO:0000313" key="1">
    <source>
        <dbReference type="EMBL" id="GAA5083896.1"/>
    </source>
</evidence>
<comment type="caution">
    <text evidence="1">The sequence shown here is derived from an EMBL/GenBank/DDBJ whole genome shotgun (WGS) entry which is preliminary data.</text>
</comment>
<dbReference type="Proteomes" id="UP001500227">
    <property type="component" value="Unassembled WGS sequence"/>
</dbReference>
<name>A0ABP9LUB5_9BURK</name>
<evidence type="ECO:0008006" key="3">
    <source>
        <dbReference type="Google" id="ProtNLM"/>
    </source>
</evidence>
<dbReference type="Pfam" id="PF05930">
    <property type="entry name" value="Phage_AlpA"/>
    <property type="match status" value="1"/>
</dbReference>
<gene>
    <name evidence="1" type="ORF">GCM10023337_00950</name>
</gene>
<dbReference type="InterPro" id="IPR010260">
    <property type="entry name" value="AlpA"/>
</dbReference>
<proteinExistence type="predicted"/>
<reference evidence="2" key="1">
    <citation type="journal article" date="2019" name="Int. J. Syst. Evol. Microbiol.">
        <title>The Global Catalogue of Microorganisms (GCM) 10K type strain sequencing project: providing services to taxonomists for standard genome sequencing and annotation.</title>
        <authorList>
            <consortium name="The Broad Institute Genomics Platform"/>
            <consortium name="The Broad Institute Genome Sequencing Center for Infectious Disease"/>
            <person name="Wu L."/>
            <person name="Ma J."/>
        </authorList>
    </citation>
    <scope>NUCLEOTIDE SEQUENCE [LARGE SCALE GENOMIC DNA]</scope>
    <source>
        <strain evidence="2">JCM 18423</strain>
    </source>
</reference>
<protein>
    <recommendedName>
        <fullName evidence="3">AlpA family phage regulatory protein</fullName>
    </recommendedName>
</protein>
<dbReference type="InterPro" id="IPR052931">
    <property type="entry name" value="Prophage_regulatory_activator"/>
</dbReference>
<dbReference type="RefSeq" id="WP_345368828.1">
    <property type="nucleotide sequence ID" value="NZ_BAABKD010000001.1"/>
</dbReference>
<dbReference type="PANTHER" id="PTHR36154">
    <property type="entry name" value="DNA-BINDING TRANSCRIPTIONAL ACTIVATOR ALPA"/>
    <property type="match status" value="1"/>
</dbReference>